<reference evidence="2 3" key="1">
    <citation type="submission" date="2014-08" db="EMBL/GenBank/DDBJ databases">
        <title>Complete genome of a marine bacteria Jeotgalibacillus malaysiensis.</title>
        <authorList>
            <person name="Yaakop A.S."/>
            <person name="Chan K.-G."/>
            <person name="Goh K.M."/>
        </authorList>
    </citation>
    <scope>NUCLEOTIDE SEQUENCE [LARGE SCALE GENOMIC DNA]</scope>
    <source>
        <strain evidence="2 3">D5</strain>
        <plasmid evidence="3">Plasmid</plasmid>
    </source>
</reference>
<dbReference type="CDD" id="cd00085">
    <property type="entry name" value="HNHc"/>
    <property type="match status" value="1"/>
</dbReference>
<proteinExistence type="predicted"/>
<evidence type="ECO:0000313" key="2">
    <source>
        <dbReference type="EMBL" id="AJD93314.1"/>
    </source>
</evidence>
<dbReference type="HOGENOM" id="CLU_1419784_0_0_9"/>
<organism evidence="2 3">
    <name type="scientific">Jeotgalibacillus malaysiensis</name>
    <dbReference type="NCBI Taxonomy" id="1508404"/>
    <lineage>
        <taxon>Bacteria</taxon>
        <taxon>Bacillati</taxon>
        <taxon>Bacillota</taxon>
        <taxon>Bacilli</taxon>
        <taxon>Bacillales</taxon>
        <taxon>Caryophanaceae</taxon>
        <taxon>Jeotgalibacillus</taxon>
    </lineage>
</organism>
<dbReference type="InterPro" id="IPR002711">
    <property type="entry name" value="HNH"/>
</dbReference>
<dbReference type="Proteomes" id="UP000031449">
    <property type="component" value="Plasmid unnamed"/>
</dbReference>
<keyword evidence="2" id="KW-0614">Plasmid</keyword>
<dbReference type="SMART" id="SM00507">
    <property type="entry name" value="HNHc"/>
    <property type="match status" value="1"/>
</dbReference>
<evidence type="ECO:0000313" key="3">
    <source>
        <dbReference type="Proteomes" id="UP000031449"/>
    </source>
</evidence>
<dbReference type="AlphaFoldDB" id="A0A0B5AZH6"/>
<name>A0A0B5AZH6_9BACL</name>
<dbReference type="Gene3D" id="1.10.30.50">
    <property type="match status" value="1"/>
</dbReference>
<dbReference type="GO" id="GO:0004519">
    <property type="term" value="F:endonuclease activity"/>
    <property type="evidence" value="ECO:0007669"/>
    <property type="project" value="InterPro"/>
</dbReference>
<feature type="domain" description="HNH nuclease" evidence="1">
    <location>
        <begin position="13"/>
        <end position="64"/>
    </location>
</feature>
<dbReference type="GO" id="GO:0003676">
    <property type="term" value="F:nucleic acid binding"/>
    <property type="evidence" value="ECO:0007669"/>
    <property type="project" value="InterPro"/>
</dbReference>
<sequence length="191" mass="22615">MDLREEYQQNREKYLKILSKKSNNCCFNCGVSDVEFHIHHIVPLSLGGTNHILNLSLLCLSCHGKIHQKDFLKMSELAKQSRMNKNQKPPLPPDEELIPLLIQKSFKVEFDKNTIIRLRRELSEEFHVSKEEKKRMNHAIRFVYKVRLNDLCDWGSGVMERELFKTGDYVKYLQCTRKRYMPQEMPLSLFA</sequence>
<evidence type="ECO:0000259" key="1">
    <source>
        <dbReference type="SMART" id="SM00507"/>
    </source>
</evidence>
<dbReference type="Pfam" id="PF01844">
    <property type="entry name" value="HNH"/>
    <property type="match status" value="1"/>
</dbReference>
<accession>A0A0B5AZH6</accession>
<dbReference type="InterPro" id="IPR003615">
    <property type="entry name" value="HNH_nuc"/>
</dbReference>
<keyword evidence="3" id="KW-1185">Reference proteome</keyword>
<dbReference type="BioCyc" id="JESP1508404:G14D9-13280-MONOMER"/>
<dbReference type="KEGG" id="jeo:JMA_39960"/>
<protein>
    <recommendedName>
        <fullName evidence="1">HNH nuclease domain-containing protein</fullName>
    </recommendedName>
</protein>
<gene>
    <name evidence="2" type="ORF">JMA_39960</name>
</gene>
<dbReference type="GO" id="GO:0008270">
    <property type="term" value="F:zinc ion binding"/>
    <property type="evidence" value="ECO:0007669"/>
    <property type="project" value="InterPro"/>
</dbReference>
<dbReference type="EMBL" id="CP009417">
    <property type="protein sequence ID" value="AJD93314.1"/>
    <property type="molecule type" value="Genomic_DNA"/>
</dbReference>
<geneLocation type="plasmid" evidence="3"/>
<dbReference type="OrthoDB" id="9811997at2"/>